<evidence type="ECO:0000256" key="1">
    <source>
        <dbReference type="ARBA" id="ARBA00004613"/>
    </source>
</evidence>
<sequence>MKVKVCIGLILTIVVTACLCRPAAEAPGTAGDSHRLPTSLIRRDWPEPLSQEQRHLISRFLPHMFAAELSDRKGFVQGDEGAEALHDHFYPDWMDFGRRSAEDSADAA</sequence>
<feature type="chain" id="PRO_5029474385" evidence="7">
    <location>
        <begin position="21"/>
        <end position="108"/>
    </location>
</feature>
<evidence type="ECO:0000256" key="7">
    <source>
        <dbReference type="SAM" id="SignalP"/>
    </source>
</evidence>
<dbReference type="AlphaFoldDB" id="A0A7L0KMA5"/>
<keyword evidence="7" id="KW-0732">Signal</keyword>
<gene>
    <name evidence="9" type="primary">Antr</name>
    <name evidence="9" type="ORF">CHATOR_R09836</name>
</gene>
<accession>A0A7L0KMA5</accession>
<comment type="subcellular location">
    <subcellularLocation>
        <location evidence="1 6">Secreted</location>
    </subcellularLocation>
</comment>
<reference evidence="9 10" key="1">
    <citation type="submission" date="2019-09" db="EMBL/GenBank/DDBJ databases">
        <title>Bird 10,000 Genomes (B10K) Project - Family phase.</title>
        <authorList>
            <person name="Zhang G."/>
        </authorList>
    </citation>
    <scope>NUCLEOTIDE SEQUENCE [LARGE SCALE GENOMIC DNA]</scope>
    <source>
        <strain evidence="9">B10K-DU-011-36</strain>
        <tissue evidence="9">Muscle</tissue>
    </source>
</reference>
<comment type="caution">
    <text evidence="9">The sequence shown here is derived from an EMBL/GenBank/DDBJ whole genome shotgun (WGS) entry which is preliminary data.</text>
</comment>
<evidence type="ECO:0000256" key="4">
    <source>
        <dbReference type="ARBA" id="ARBA00022685"/>
    </source>
</evidence>
<feature type="non-terminal residue" evidence="9">
    <location>
        <position position="108"/>
    </location>
</feature>
<evidence type="ECO:0000256" key="5">
    <source>
        <dbReference type="ARBA" id="ARBA00022815"/>
    </source>
</evidence>
<dbReference type="Pfam" id="PF00918">
    <property type="entry name" value="Gastrin"/>
    <property type="match status" value="1"/>
</dbReference>
<dbReference type="PROSITE" id="PS51257">
    <property type="entry name" value="PROKAR_LIPOPROTEIN"/>
    <property type="match status" value="1"/>
</dbReference>
<evidence type="ECO:0000256" key="2">
    <source>
        <dbReference type="ARBA" id="ARBA00006273"/>
    </source>
</evidence>
<comment type="similarity">
    <text evidence="2 6">Belongs to the gastrin/cholecystokinin family.</text>
</comment>
<evidence type="ECO:0000313" key="10">
    <source>
        <dbReference type="Proteomes" id="UP000537522"/>
    </source>
</evidence>
<keyword evidence="3" id="KW-0964">Secreted</keyword>
<dbReference type="GO" id="GO:0005179">
    <property type="term" value="F:hormone activity"/>
    <property type="evidence" value="ECO:0007669"/>
    <property type="project" value="InterPro"/>
</dbReference>
<evidence type="ECO:0000256" key="6">
    <source>
        <dbReference type="RuleBase" id="RU004362"/>
    </source>
</evidence>
<protein>
    <submittedName>
        <fullName evidence="9">ANTR protein</fullName>
    </submittedName>
</protein>
<name>A0A7L0KMA5_CHATO</name>
<dbReference type="EMBL" id="VXAL01022008">
    <property type="protein sequence ID" value="NXK57227.1"/>
    <property type="molecule type" value="Genomic_DNA"/>
</dbReference>
<feature type="signal peptide" evidence="7">
    <location>
        <begin position="1"/>
        <end position="20"/>
    </location>
</feature>
<dbReference type="InterPro" id="IPR001651">
    <property type="entry name" value="Gastrin/CCK"/>
</dbReference>
<evidence type="ECO:0000259" key="8">
    <source>
        <dbReference type="Pfam" id="PF00918"/>
    </source>
</evidence>
<keyword evidence="5" id="KW-0027">Amidation</keyword>
<dbReference type="InterPro" id="IPR013152">
    <property type="entry name" value="Gastrin/cholecystokinin_CS"/>
</dbReference>
<evidence type="ECO:0000256" key="3">
    <source>
        <dbReference type="ARBA" id="ARBA00022525"/>
    </source>
</evidence>
<feature type="domain" description="Gastrin/cholecystokinin peptide hormone" evidence="8">
    <location>
        <begin position="4"/>
        <end position="103"/>
    </location>
</feature>
<organism evidence="9 10">
    <name type="scientific">Chauna torquata</name>
    <name type="common">Southern screamer</name>
    <dbReference type="NCBI Taxonomy" id="30388"/>
    <lineage>
        <taxon>Eukaryota</taxon>
        <taxon>Metazoa</taxon>
        <taxon>Chordata</taxon>
        <taxon>Craniata</taxon>
        <taxon>Vertebrata</taxon>
        <taxon>Euteleostomi</taxon>
        <taxon>Archelosauria</taxon>
        <taxon>Archosauria</taxon>
        <taxon>Dinosauria</taxon>
        <taxon>Saurischia</taxon>
        <taxon>Theropoda</taxon>
        <taxon>Coelurosauria</taxon>
        <taxon>Aves</taxon>
        <taxon>Neognathae</taxon>
        <taxon>Galloanserae</taxon>
        <taxon>Anseriformes</taxon>
        <taxon>Anhimidae</taxon>
        <taxon>Chauna</taxon>
    </lineage>
</organism>
<keyword evidence="10" id="KW-1185">Reference proteome</keyword>
<dbReference type="GO" id="GO:0005576">
    <property type="term" value="C:extracellular region"/>
    <property type="evidence" value="ECO:0007669"/>
    <property type="project" value="UniProtKB-SubCell"/>
</dbReference>
<proteinExistence type="inferred from homology"/>
<keyword evidence="4" id="KW-0165">Cleavage on pair of basic residues</keyword>
<dbReference type="Proteomes" id="UP000537522">
    <property type="component" value="Unassembled WGS sequence"/>
</dbReference>
<evidence type="ECO:0000313" key="9">
    <source>
        <dbReference type="EMBL" id="NXK57227.1"/>
    </source>
</evidence>
<dbReference type="PROSITE" id="PS00259">
    <property type="entry name" value="GASTRIN"/>
    <property type="match status" value="1"/>
</dbReference>
<feature type="non-terminal residue" evidence="9">
    <location>
        <position position="1"/>
    </location>
</feature>